<evidence type="ECO:0000256" key="1">
    <source>
        <dbReference type="SAM" id="MobiDB-lite"/>
    </source>
</evidence>
<evidence type="ECO:0000313" key="4">
    <source>
        <dbReference type="Proteomes" id="UP000626109"/>
    </source>
</evidence>
<dbReference type="OrthoDB" id="10301802at2759"/>
<name>A0A813K0B4_POLGL</name>
<keyword evidence="5" id="KW-1185">Reference proteome</keyword>
<gene>
    <name evidence="2" type="ORF">PGLA1383_LOCUS13263</name>
    <name evidence="3" type="ORF">PGLA2088_LOCUS26415</name>
</gene>
<dbReference type="AlphaFoldDB" id="A0A813K0B4"/>
<dbReference type="EMBL" id="CAJNNW010027054">
    <property type="protein sequence ID" value="CAE8689304.1"/>
    <property type="molecule type" value="Genomic_DNA"/>
</dbReference>
<dbReference type="Proteomes" id="UP000654075">
    <property type="component" value="Unassembled WGS sequence"/>
</dbReference>
<evidence type="ECO:0000313" key="5">
    <source>
        <dbReference type="Proteomes" id="UP000654075"/>
    </source>
</evidence>
<protein>
    <submittedName>
        <fullName evidence="3">Uncharacterized protein</fullName>
    </submittedName>
</protein>
<proteinExistence type="predicted"/>
<organism evidence="3 4">
    <name type="scientific">Polarella glacialis</name>
    <name type="common">Dinoflagellate</name>
    <dbReference type="NCBI Taxonomy" id="89957"/>
    <lineage>
        <taxon>Eukaryota</taxon>
        <taxon>Sar</taxon>
        <taxon>Alveolata</taxon>
        <taxon>Dinophyceae</taxon>
        <taxon>Suessiales</taxon>
        <taxon>Suessiaceae</taxon>
        <taxon>Polarella</taxon>
    </lineage>
</organism>
<feature type="compositionally biased region" description="Gly residues" evidence="1">
    <location>
        <begin position="1"/>
        <end position="18"/>
    </location>
</feature>
<dbReference type="EMBL" id="CAJNNV010007311">
    <property type="protein sequence ID" value="CAE8594738.1"/>
    <property type="molecule type" value="Genomic_DNA"/>
</dbReference>
<accession>A0A813K0B4</accession>
<evidence type="ECO:0000313" key="3">
    <source>
        <dbReference type="EMBL" id="CAE8689304.1"/>
    </source>
</evidence>
<evidence type="ECO:0000313" key="2">
    <source>
        <dbReference type="EMBL" id="CAE8594738.1"/>
    </source>
</evidence>
<comment type="caution">
    <text evidence="3">The sequence shown here is derived from an EMBL/GenBank/DDBJ whole genome shotgun (WGS) entry which is preliminary data.</text>
</comment>
<sequence>MGSIGRSGGGGRRGGSGGSELEKLLTGNSGSKGWNLGLDVSRLEAEAKRFAQRSGGMKVAIGAAVVAGTTATVTLQNVPYVPAAMAGALGGAYAVQLPPGNCIGDSTRQVGGQVAYLWDAVTGQGRKGGARDRRR</sequence>
<dbReference type="Proteomes" id="UP000626109">
    <property type="component" value="Unassembled WGS sequence"/>
</dbReference>
<feature type="region of interest" description="Disordered" evidence="1">
    <location>
        <begin position="1"/>
        <end position="33"/>
    </location>
</feature>
<reference evidence="3" key="1">
    <citation type="submission" date="2021-02" db="EMBL/GenBank/DDBJ databases">
        <authorList>
            <person name="Dougan E. K."/>
            <person name="Rhodes N."/>
            <person name="Thang M."/>
            <person name="Chan C."/>
        </authorList>
    </citation>
    <scope>NUCLEOTIDE SEQUENCE</scope>
</reference>